<feature type="DNA-binding region" description="H-T-H motif" evidence="7 8">
    <location>
        <begin position="31"/>
        <end position="50"/>
    </location>
</feature>
<dbReference type="PROSITE" id="PS50977">
    <property type="entry name" value="HTH_TETR_2"/>
    <property type="match status" value="1"/>
</dbReference>
<dbReference type="Pfam" id="PF13977">
    <property type="entry name" value="TetR_C_6"/>
    <property type="match status" value="1"/>
</dbReference>
<dbReference type="InterPro" id="IPR050109">
    <property type="entry name" value="HTH-type_TetR-like_transc_reg"/>
</dbReference>
<evidence type="ECO:0000256" key="5">
    <source>
        <dbReference type="ARBA" id="ARBA00023163"/>
    </source>
</evidence>
<evidence type="ECO:0000256" key="3">
    <source>
        <dbReference type="ARBA" id="ARBA00023015"/>
    </source>
</evidence>
<dbReference type="Gene3D" id="1.10.357.10">
    <property type="entry name" value="Tetracycline Repressor, domain 2"/>
    <property type="match status" value="1"/>
</dbReference>
<name>A0ABT4LM33_9PROT</name>
<evidence type="ECO:0000256" key="8">
    <source>
        <dbReference type="PROSITE-ProRule" id="PRU00335"/>
    </source>
</evidence>
<evidence type="ECO:0000256" key="6">
    <source>
        <dbReference type="ARBA" id="ARBA00024936"/>
    </source>
</evidence>
<evidence type="ECO:0000256" key="2">
    <source>
        <dbReference type="ARBA" id="ARBA00022491"/>
    </source>
</evidence>
<comment type="caution">
    <text evidence="10">The sequence shown here is derived from an EMBL/GenBank/DDBJ whole genome shotgun (WGS) entry which is preliminary data.</text>
</comment>
<dbReference type="RefSeq" id="WP_269424280.1">
    <property type="nucleotide sequence ID" value="NZ_JAPWGY010000005.1"/>
</dbReference>
<accession>A0ABT4LM33</accession>
<dbReference type="PANTHER" id="PTHR30055">
    <property type="entry name" value="HTH-TYPE TRANSCRIPTIONAL REGULATOR RUTR"/>
    <property type="match status" value="1"/>
</dbReference>
<gene>
    <name evidence="7 10" type="primary">betI</name>
    <name evidence="10" type="ORF">O4H49_15200</name>
</gene>
<feature type="domain" description="HTH tetR-type" evidence="9">
    <location>
        <begin position="8"/>
        <end position="68"/>
    </location>
</feature>
<dbReference type="InterPro" id="IPR036271">
    <property type="entry name" value="Tet_transcr_reg_TetR-rel_C_sf"/>
</dbReference>
<evidence type="ECO:0000313" key="11">
    <source>
        <dbReference type="Proteomes" id="UP001069802"/>
    </source>
</evidence>
<keyword evidence="5 7" id="KW-0804">Transcription</keyword>
<comment type="function">
    <text evidence="7">Repressor involved in choline regulation of the bet genes.</text>
</comment>
<organism evidence="10 11">
    <name type="scientific">Kiloniella laminariae</name>
    <dbReference type="NCBI Taxonomy" id="454162"/>
    <lineage>
        <taxon>Bacteria</taxon>
        <taxon>Pseudomonadati</taxon>
        <taxon>Pseudomonadota</taxon>
        <taxon>Alphaproteobacteria</taxon>
        <taxon>Rhodospirillales</taxon>
        <taxon>Kiloniellaceae</taxon>
        <taxon>Kiloniella</taxon>
    </lineage>
</organism>
<reference evidence="10" key="1">
    <citation type="submission" date="2022-12" db="EMBL/GenBank/DDBJ databases">
        <title>Bacterial isolates from different developmental stages of Nematostella vectensis.</title>
        <authorList>
            <person name="Fraune S."/>
        </authorList>
    </citation>
    <scope>NUCLEOTIDE SEQUENCE</scope>
    <source>
        <strain evidence="10">G21630-S1</strain>
    </source>
</reference>
<evidence type="ECO:0000313" key="10">
    <source>
        <dbReference type="EMBL" id="MCZ4282134.1"/>
    </source>
</evidence>
<dbReference type="Pfam" id="PF00440">
    <property type="entry name" value="TetR_N"/>
    <property type="match status" value="1"/>
</dbReference>
<dbReference type="NCBIfam" id="TIGR03384">
    <property type="entry name" value="betaine_BetI"/>
    <property type="match status" value="1"/>
</dbReference>
<evidence type="ECO:0000256" key="4">
    <source>
        <dbReference type="ARBA" id="ARBA00023125"/>
    </source>
</evidence>
<proteinExistence type="inferred from homology"/>
<dbReference type="SUPFAM" id="SSF48498">
    <property type="entry name" value="Tetracyclin repressor-like, C-terminal domain"/>
    <property type="match status" value="1"/>
</dbReference>
<keyword evidence="11" id="KW-1185">Reference proteome</keyword>
<protein>
    <recommendedName>
        <fullName evidence="7">HTH-type transcriptional regulator BetI</fullName>
    </recommendedName>
</protein>
<keyword evidence="3 7" id="KW-0805">Transcription regulation</keyword>
<dbReference type="Proteomes" id="UP001069802">
    <property type="component" value="Unassembled WGS sequence"/>
</dbReference>
<dbReference type="SUPFAM" id="SSF46689">
    <property type="entry name" value="Homeodomain-like"/>
    <property type="match status" value="1"/>
</dbReference>
<dbReference type="NCBIfam" id="NF001978">
    <property type="entry name" value="PRK00767.1"/>
    <property type="match status" value="1"/>
</dbReference>
<dbReference type="InterPro" id="IPR023772">
    <property type="entry name" value="DNA-bd_HTH_TetR-type_CS"/>
</dbReference>
<dbReference type="HAMAP" id="MF_00768">
    <property type="entry name" value="HTH_type_BetI"/>
    <property type="match status" value="1"/>
</dbReference>
<dbReference type="InterPro" id="IPR001647">
    <property type="entry name" value="HTH_TetR"/>
</dbReference>
<evidence type="ECO:0000256" key="1">
    <source>
        <dbReference type="ARBA" id="ARBA00004719"/>
    </source>
</evidence>
<dbReference type="PROSITE" id="PS01081">
    <property type="entry name" value="HTH_TETR_1"/>
    <property type="match status" value="1"/>
</dbReference>
<comment type="function">
    <text evidence="6">Repressor involved in the biosynthesis of the osmoprotectant glycine betaine. It represses transcription of the choline transporter BetT and the genes of BetAB involved in the synthesis of glycine betaine.</text>
</comment>
<sequence>MPKVGMEPIRKQQLIDATIASIHARGFSETSIRQISQAAGVSPGIVHHYFRDKDDLLQSTMRKLLQDLRLRVLSQLALAKTPEERVVSLIYTYLDDHLFEPETVSAWLAFWAHIPHSDKLRRLQKIYEQRQMSTFRHALKQILPFEQADRAACGLVSLIDGLWVRTSLQEKPMERQKAQELVLDYFALLIGKPAACQTR</sequence>
<dbReference type="PRINTS" id="PR00455">
    <property type="entry name" value="HTHTETR"/>
</dbReference>
<evidence type="ECO:0000259" key="9">
    <source>
        <dbReference type="PROSITE" id="PS50977"/>
    </source>
</evidence>
<dbReference type="InterPro" id="IPR009057">
    <property type="entry name" value="Homeodomain-like_sf"/>
</dbReference>
<dbReference type="InterPro" id="IPR017757">
    <property type="entry name" value="Tscrpt_rep_BetI"/>
</dbReference>
<dbReference type="InterPro" id="IPR039538">
    <property type="entry name" value="BetI_C"/>
</dbReference>
<dbReference type="EMBL" id="JAPWGY010000005">
    <property type="protein sequence ID" value="MCZ4282134.1"/>
    <property type="molecule type" value="Genomic_DNA"/>
</dbReference>
<comment type="pathway">
    <text evidence="1 7">Amine and polyamine biosynthesis; betaine biosynthesis via choline pathway [regulation].</text>
</comment>
<dbReference type="PANTHER" id="PTHR30055:SF228">
    <property type="entry name" value="TRANSCRIPTIONAL REGULATOR-RELATED"/>
    <property type="match status" value="1"/>
</dbReference>
<evidence type="ECO:0000256" key="7">
    <source>
        <dbReference type="HAMAP-Rule" id="MF_00768"/>
    </source>
</evidence>
<keyword evidence="4 7" id="KW-0238">DNA-binding</keyword>
<keyword evidence="2 7" id="KW-0678">Repressor</keyword>